<dbReference type="GO" id="GO:0003924">
    <property type="term" value="F:GTPase activity"/>
    <property type="evidence" value="ECO:0007669"/>
    <property type="project" value="InterPro"/>
</dbReference>
<comment type="similarity">
    <text evidence="4">Belongs to the TRAFAC class dynamin-like GTPase superfamily. GB1/RHD3 GTPase family.</text>
</comment>
<dbReference type="CDD" id="cd01851">
    <property type="entry name" value="GBP"/>
    <property type="match status" value="1"/>
</dbReference>
<evidence type="ECO:0000256" key="4">
    <source>
        <dbReference type="PROSITE-ProRule" id="PRU01052"/>
    </source>
</evidence>
<keyword evidence="2" id="KW-0378">Hydrolase</keyword>
<dbReference type="EMBL" id="NWSH01000041">
    <property type="protein sequence ID" value="PCG80348.1"/>
    <property type="molecule type" value="Genomic_DNA"/>
</dbReference>
<dbReference type="InterPro" id="IPR036543">
    <property type="entry name" value="Guanylate-bd_C_sf"/>
</dbReference>
<evidence type="ECO:0000256" key="2">
    <source>
        <dbReference type="ARBA" id="ARBA00022801"/>
    </source>
</evidence>
<evidence type="ECO:0000259" key="5">
    <source>
        <dbReference type="PROSITE" id="PS51715"/>
    </source>
</evidence>
<dbReference type="SUPFAM" id="SSF52540">
    <property type="entry name" value="P-loop containing nucleoside triphosphate hydrolases"/>
    <property type="match status" value="1"/>
</dbReference>
<dbReference type="Gene3D" id="1.20.58.420">
    <property type="entry name" value="AHSP"/>
    <property type="match status" value="4"/>
</dbReference>
<sequence>MSGGMNMNSSEGLQVVKLGQEDAPFELDVAALERVLLRPDVRHLPVALVSVAGAYRGGKSFMLDFFLRYLNANRASQLSGEWLGSEDDPLSGFHWRGGCERDTTGIHLWPHPIITTLDSTGEKVVVLLMDTQGTFDSETTIGQNSTIFALSTLISSVQIYNLSSNIREDDLQNLQLFTEYGRLARGGEGKAFQNLTFLVRDWMSEFEHAHGYDGGEQLLRKRLQSKPNQKAELREVREHICSCFDEIKCFLMPHPGLKVANQTFTGCLRDLTEMFRLALLEFVPSLFDPRNLTPKLVNGERVRAQDLLVYFQKYVDIFNSNEVPEAVTIYKATAQACLAACSRAARELYEERMERRARPRVSLPPHLLTRCHASARAEALQHYQDKKKLGSQDDIDNFYEQLKKELDASLSVYMWKNEAKLRETQAQAKQAYDAAMNRVCGEAARVCLHPHDLAQLHAGAVADALTIFDAAREVSSGEEDEQRTQLEQNLEEQLKLLRSINEHNNGTAVSRALEAYVSRMREAAGAAGAGGVSAAQLHAHHDTASAHARTNFNQHRNAATAQARDPHVQRLNEEIERCFVDFQKANENSNLMAVVAVESAYRDIVAAVWGPPACCMHPRALRELHERAEPEAMAQILDNRTDTDDDSFSDMLREKLKQRYAELKNHNEYNNNRAVEQAFALYTQKMDKATQPSLVSVLIAPFIVKLLAVLPARHDEYRSLARRHFCSMRRGPDYDDDCYYDTLTQKMEAAYETYKNPMTSVMRELGMQ</sequence>
<dbReference type="GO" id="GO:0005525">
    <property type="term" value="F:GTP binding"/>
    <property type="evidence" value="ECO:0007669"/>
    <property type="project" value="UniProtKB-KW"/>
</dbReference>
<proteinExistence type="inferred from homology"/>
<evidence type="ECO:0000256" key="1">
    <source>
        <dbReference type="ARBA" id="ARBA00022741"/>
    </source>
</evidence>
<feature type="domain" description="GB1/RHD3-type G" evidence="5">
    <location>
        <begin position="43"/>
        <end position="291"/>
    </location>
</feature>
<comment type="caution">
    <text evidence="6">The sequence shown here is derived from an EMBL/GenBank/DDBJ whole genome shotgun (WGS) entry which is preliminary data.</text>
</comment>
<name>A0A2A4K8V3_HELVI</name>
<dbReference type="PANTHER" id="PTHR10751">
    <property type="entry name" value="GUANYLATE BINDING PROTEIN"/>
    <property type="match status" value="1"/>
</dbReference>
<dbReference type="Gene3D" id="3.40.50.300">
    <property type="entry name" value="P-loop containing nucleotide triphosphate hydrolases"/>
    <property type="match status" value="1"/>
</dbReference>
<reference evidence="6" key="1">
    <citation type="submission" date="2017-09" db="EMBL/GenBank/DDBJ databases">
        <title>Contemporary evolution of a Lepidopteran species, Heliothis virescens, in response to modern agricultural practices.</title>
        <authorList>
            <person name="Fritz M.L."/>
            <person name="Deyonke A.M."/>
            <person name="Papanicolaou A."/>
            <person name="Micinski S."/>
            <person name="Westbrook J."/>
            <person name="Gould F."/>
        </authorList>
    </citation>
    <scope>NUCLEOTIDE SEQUENCE [LARGE SCALE GENOMIC DNA]</scope>
    <source>
        <strain evidence="6">HvINT-</strain>
        <tissue evidence="6">Whole body</tissue>
    </source>
</reference>
<keyword evidence="3" id="KW-0342">GTP-binding</keyword>
<dbReference type="PROSITE" id="PS51715">
    <property type="entry name" value="G_GB1_RHD3"/>
    <property type="match status" value="1"/>
</dbReference>
<protein>
    <recommendedName>
        <fullName evidence="5">GB1/RHD3-type G domain-containing protein</fullName>
    </recommendedName>
</protein>
<gene>
    <name evidence="6" type="ORF">B5V51_8978</name>
</gene>
<accession>A0A2A4K8V3</accession>
<dbReference type="InterPro" id="IPR030386">
    <property type="entry name" value="G_GB1_RHD3_dom"/>
</dbReference>
<evidence type="ECO:0000313" key="6">
    <source>
        <dbReference type="EMBL" id="PCG80348.1"/>
    </source>
</evidence>
<organism evidence="6">
    <name type="scientific">Heliothis virescens</name>
    <name type="common">Tobacco budworm moth</name>
    <dbReference type="NCBI Taxonomy" id="7102"/>
    <lineage>
        <taxon>Eukaryota</taxon>
        <taxon>Metazoa</taxon>
        <taxon>Ecdysozoa</taxon>
        <taxon>Arthropoda</taxon>
        <taxon>Hexapoda</taxon>
        <taxon>Insecta</taxon>
        <taxon>Pterygota</taxon>
        <taxon>Neoptera</taxon>
        <taxon>Endopterygota</taxon>
        <taxon>Lepidoptera</taxon>
        <taxon>Glossata</taxon>
        <taxon>Ditrysia</taxon>
        <taxon>Noctuoidea</taxon>
        <taxon>Noctuidae</taxon>
        <taxon>Heliothinae</taxon>
        <taxon>Heliothis</taxon>
    </lineage>
</organism>
<dbReference type="SUPFAM" id="SSF48340">
    <property type="entry name" value="Interferon-induced guanylate-binding protein 1 (GBP1), C-terminal domain"/>
    <property type="match status" value="3"/>
</dbReference>
<dbReference type="STRING" id="7102.A0A2A4K8V3"/>
<dbReference type="Pfam" id="PF02263">
    <property type="entry name" value="GBP"/>
    <property type="match status" value="1"/>
</dbReference>
<dbReference type="InterPro" id="IPR027417">
    <property type="entry name" value="P-loop_NTPase"/>
</dbReference>
<keyword evidence="1" id="KW-0547">Nucleotide-binding</keyword>
<evidence type="ECO:0000256" key="3">
    <source>
        <dbReference type="ARBA" id="ARBA00023134"/>
    </source>
</evidence>
<dbReference type="InterPro" id="IPR015894">
    <property type="entry name" value="Guanylate-bd_N"/>
</dbReference>
<dbReference type="AlphaFoldDB" id="A0A2A4K8V3"/>